<dbReference type="SMART" id="SM00355">
    <property type="entry name" value="ZnF_C2H2"/>
    <property type="match status" value="2"/>
</dbReference>
<dbReference type="GO" id="GO:0005634">
    <property type="term" value="C:nucleus"/>
    <property type="evidence" value="ECO:0007669"/>
    <property type="project" value="TreeGrafter"/>
</dbReference>
<keyword evidence="5" id="KW-0805">Transcription regulation</keyword>
<dbReference type="GO" id="GO:0008270">
    <property type="term" value="F:zinc ion binding"/>
    <property type="evidence" value="ECO:0007669"/>
    <property type="project" value="UniProtKB-KW"/>
</dbReference>
<evidence type="ECO:0000256" key="4">
    <source>
        <dbReference type="ARBA" id="ARBA00022833"/>
    </source>
</evidence>
<sequence>MFFQSTTSAGFKNEDSHLQENSEDSTESYSSSNSDSNFNGSISLTFDAHWNTPTGGISDSHKFHLLQWTKTAEGSQKWLSSPALSYSSLSSDEKEAVDTLLLLANCYSEDRIVSSKNSPEKERIAEFQDLKRKRKTNTECTKDCSKNARIEKEAENCRDEIILDTVKKTYLEATHKQIPMLSTGSGTFSCAFCGKSFSSYQALGGHKSSCRSNPLKKELQGSMKDTMKELTSSNIHQCKWCSKTFSTGQALGGHQRLHRTGQVERRISGPLVSGKEIRKESLSQMHYLTSSVQEAQDEVNNKKRKVMMFGVDINENSAEDMDELTYLRL</sequence>
<evidence type="ECO:0000256" key="1">
    <source>
        <dbReference type="ARBA" id="ARBA00022723"/>
    </source>
</evidence>
<gene>
    <name evidence="10" type="ORF">MKW98_024938</name>
</gene>
<keyword evidence="2" id="KW-0677">Repeat</keyword>
<keyword evidence="1" id="KW-0479">Metal-binding</keyword>
<proteinExistence type="predicted"/>
<evidence type="ECO:0000256" key="5">
    <source>
        <dbReference type="ARBA" id="ARBA00023015"/>
    </source>
</evidence>
<dbReference type="InterPro" id="IPR036236">
    <property type="entry name" value="Znf_C2H2_sf"/>
</dbReference>
<dbReference type="PANTHER" id="PTHR45988">
    <property type="entry name" value="C2H2 TYPE ZINC FINGER TRANSCRIPTION FACTOR FAMILY-RELATED"/>
    <property type="match status" value="1"/>
</dbReference>
<evidence type="ECO:0000256" key="8">
    <source>
        <dbReference type="SAM" id="MobiDB-lite"/>
    </source>
</evidence>
<keyword evidence="6" id="KW-0804">Transcription</keyword>
<evidence type="ECO:0000313" key="11">
    <source>
        <dbReference type="Proteomes" id="UP001202328"/>
    </source>
</evidence>
<feature type="domain" description="C2H2-type" evidence="9">
    <location>
        <begin position="188"/>
        <end position="218"/>
    </location>
</feature>
<protein>
    <recommendedName>
        <fullName evidence="9">C2H2-type domain-containing protein</fullName>
    </recommendedName>
</protein>
<dbReference type="EMBL" id="JAJJMB010005149">
    <property type="protein sequence ID" value="KAI3940531.1"/>
    <property type="molecule type" value="Genomic_DNA"/>
</dbReference>
<accession>A0AAD4T7J1</accession>
<feature type="domain" description="C2H2-type" evidence="9">
    <location>
        <begin position="236"/>
        <end position="258"/>
    </location>
</feature>
<feature type="region of interest" description="Disordered" evidence="8">
    <location>
        <begin position="1"/>
        <end position="34"/>
    </location>
</feature>
<dbReference type="PROSITE" id="PS50157">
    <property type="entry name" value="ZINC_FINGER_C2H2_2"/>
    <property type="match status" value="2"/>
</dbReference>
<name>A0AAD4T7J1_9MAGN</name>
<dbReference type="Proteomes" id="UP001202328">
    <property type="component" value="Unassembled WGS sequence"/>
</dbReference>
<keyword evidence="11" id="KW-1185">Reference proteome</keyword>
<evidence type="ECO:0000256" key="6">
    <source>
        <dbReference type="ARBA" id="ARBA00023163"/>
    </source>
</evidence>
<dbReference type="PANTHER" id="PTHR45988:SF18">
    <property type="entry name" value="C2H2-TYPE ZINC FINGER FAMILY PROTEIN"/>
    <property type="match status" value="1"/>
</dbReference>
<dbReference type="AlphaFoldDB" id="A0AAD4T7J1"/>
<evidence type="ECO:0000256" key="2">
    <source>
        <dbReference type="ARBA" id="ARBA00022737"/>
    </source>
</evidence>
<dbReference type="PROSITE" id="PS00028">
    <property type="entry name" value="ZINC_FINGER_C2H2_1"/>
    <property type="match status" value="1"/>
</dbReference>
<keyword evidence="4" id="KW-0862">Zinc</keyword>
<dbReference type="SUPFAM" id="SSF57667">
    <property type="entry name" value="beta-beta-alpha zinc fingers"/>
    <property type="match status" value="1"/>
</dbReference>
<dbReference type="GO" id="GO:0000976">
    <property type="term" value="F:transcription cis-regulatory region binding"/>
    <property type="evidence" value="ECO:0007669"/>
    <property type="project" value="TreeGrafter"/>
</dbReference>
<evidence type="ECO:0000256" key="7">
    <source>
        <dbReference type="PROSITE-ProRule" id="PRU00042"/>
    </source>
</evidence>
<evidence type="ECO:0000313" key="10">
    <source>
        <dbReference type="EMBL" id="KAI3940531.1"/>
    </source>
</evidence>
<reference evidence="10" key="1">
    <citation type="submission" date="2022-04" db="EMBL/GenBank/DDBJ databases">
        <title>A functionally conserved STORR gene fusion in Papaver species that diverged 16.8 million years ago.</title>
        <authorList>
            <person name="Catania T."/>
        </authorList>
    </citation>
    <scope>NUCLEOTIDE SEQUENCE</scope>
    <source>
        <strain evidence="10">S-188037</strain>
    </source>
</reference>
<dbReference type="Gene3D" id="3.30.160.60">
    <property type="entry name" value="Classic Zinc Finger"/>
    <property type="match status" value="1"/>
</dbReference>
<dbReference type="InterPro" id="IPR013087">
    <property type="entry name" value="Znf_C2H2_type"/>
</dbReference>
<feature type="compositionally biased region" description="Polar residues" evidence="8">
    <location>
        <begin position="1"/>
        <end position="10"/>
    </location>
</feature>
<keyword evidence="3 7" id="KW-0863">Zinc-finger</keyword>
<evidence type="ECO:0000256" key="3">
    <source>
        <dbReference type="ARBA" id="ARBA00022771"/>
    </source>
</evidence>
<comment type="caution">
    <text evidence="10">The sequence shown here is derived from an EMBL/GenBank/DDBJ whole genome shotgun (WGS) entry which is preliminary data.</text>
</comment>
<organism evidence="10 11">
    <name type="scientific">Papaver atlanticum</name>
    <dbReference type="NCBI Taxonomy" id="357466"/>
    <lineage>
        <taxon>Eukaryota</taxon>
        <taxon>Viridiplantae</taxon>
        <taxon>Streptophyta</taxon>
        <taxon>Embryophyta</taxon>
        <taxon>Tracheophyta</taxon>
        <taxon>Spermatophyta</taxon>
        <taxon>Magnoliopsida</taxon>
        <taxon>Ranunculales</taxon>
        <taxon>Papaveraceae</taxon>
        <taxon>Papaveroideae</taxon>
        <taxon>Papaver</taxon>
    </lineage>
</organism>
<dbReference type="GO" id="GO:0003700">
    <property type="term" value="F:DNA-binding transcription factor activity"/>
    <property type="evidence" value="ECO:0007669"/>
    <property type="project" value="InterPro"/>
</dbReference>
<evidence type="ECO:0000259" key="9">
    <source>
        <dbReference type="PROSITE" id="PS50157"/>
    </source>
</evidence>
<dbReference type="Pfam" id="PF13912">
    <property type="entry name" value="zf-C2H2_6"/>
    <property type="match status" value="2"/>
</dbReference>
<dbReference type="InterPro" id="IPR044653">
    <property type="entry name" value="AZF1/2/3-like"/>
</dbReference>